<dbReference type="InterPro" id="IPR016032">
    <property type="entry name" value="Sig_transdc_resp-reg_C-effctor"/>
</dbReference>
<protein>
    <submittedName>
        <fullName evidence="3">Response regulator transcription factor</fullName>
    </submittedName>
</protein>
<reference evidence="3 4" key="1">
    <citation type="submission" date="2024-03" db="EMBL/GenBank/DDBJ databases">
        <title>First Report of Pectobacterium brasiliscabiei causing potato scab in china.</title>
        <authorList>
            <person name="Handique U."/>
        </authorList>
    </citation>
    <scope>NUCLEOTIDE SEQUENCE [LARGE SCALE GENOMIC DNA]</scope>
    <source>
        <strain evidence="3 4">ZRIMU1503</strain>
    </source>
</reference>
<organism evidence="3 4">
    <name type="scientific">Streptomyces brasiliscabiei</name>
    <dbReference type="NCBI Taxonomy" id="2736302"/>
    <lineage>
        <taxon>Bacteria</taxon>
        <taxon>Bacillati</taxon>
        <taxon>Actinomycetota</taxon>
        <taxon>Actinomycetes</taxon>
        <taxon>Kitasatosporales</taxon>
        <taxon>Streptomycetaceae</taxon>
        <taxon>Streptomyces</taxon>
    </lineage>
</organism>
<evidence type="ECO:0000313" key="3">
    <source>
        <dbReference type="EMBL" id="MEI5614556.1"/>
    </source>
</evidence>
<name>A0ABU8GMX9_9ACTN</name>
<feature type="domain" description="HTH luxR-type" evidence="2">
    <location>
        <begin position="148"/>
        <end position="213"/>
    </location>
</feature>
<evidence type="ECO:0000313" key="4">
    <source>
        <dbReference type="Proteomes" id="UP001365781"/>
    </source>
</evidence>
<sequence length="235" mass="25775">MLHDLILQSDPFCRDGLTVALVSRHGIRPPGLAGLGSRLISGPHEIRPSDDVVLFYGSGMAHELTRFSAEAEGDLPPVAVLAYWLDWDDVSQALDQGANSYLLDTSYVVPCLSWMLKCTACGGSCLDPAIAAEQVKVARRVRAQERGKQHGLRKLSQRERQLMELLAVGRSIRDISQEMFLTEKTVRNYLSRIYRKLEVRGQSEAILRWLGHMDGATPGDVPAPGRVRAGGSGPA</sequence>
<dbReference type="SMART" id="SM00421">
    <property type="entry name" value="HTH_LUXR"/>
    <property type="match status" value="1"/>
</dbReference>
<dbReference type="InterPro" id="IPR000792">
    <property type="entry name" value="Tscrpt_reg_LuxR_C"/>
</dbReference>
<dbReference type="InterPro" id="IPR039420">
    <property type="entry name" value="WalR-like"/>
</dbReference>
<comment type="caution">
    <text evidence="3">The sequence shown here is derived from an EMBL/GenBank/DDBJ whole genome shotgun (WGS) entry which is preliminary data.</text>
</comment>
<proteinExistence type="predicted"/>
<dbReference type="Proteomes" id="UP001365781">
    <property type="component" value="Unassembled WGS sequence"/>
</dbReference>
<dbReference type="PROSITE" id="PS50043">
    <property type="entry name" value="HTH_LUXR_2"/>
    <property type="match status" value="1"/>
</dbReference>
<keyword evidence="1" id="KW-0238">DNA-binding</keyword>
<gene>
    <name evidence="3" type="ORF">WB403_36040</name>
</gene>
<accession>A0ABU8GMX9</accession>
<dbReference type="PANTHER" id="PTHR43214">
    <property type="entry name" value="TWO-COMPONENT RESPONSE REGULATOR"/>
    <property type="match status" value="1"/>
</dbReference>
<dbReference type="PRINTS" id="PR00038">
    <property type="entry name" value="HTHLUXR"/>
</dbReference>
<dbReference type="Pfam" id="PF00196">
    <property type="entry name" value="GerE"/>
    <property type="match status" value="1"/>
</dbReference>
<dbReference type="SUPFAM" id="SSF46894">
    <property type="entry name" value="C-terminal effector domain of the bipartite response regulators"/>
    <property type="match status" value="1"/>
</dbReference>
<keyword evidence="4" id="KW-1185">Reference proteome</keyword>
<evidence type="ECO:0000256" key="1">
    <source>
        <dbReference type="ARBA" id="ARBA00023125"/>
    </source>
</evidence>
<dbReference type="Gene3D" id="3.40.50.2300">
    <property type="match status" value="1"/>
</dbReference>
<dbReference type="CDD" id="cd06170">
    <property type="entry name" value="LuxR_C_like"/>
    <property type="match status" value="1"/>
</dbReference>
<dbReference type="EMBL" id="JBBAYM010000030">
    <property type="protein sequence ID" value="MEI5614556.1"/>
    <property type="molecule type" value="Genomic_DNA"/>
</dbReference>
<dbReference type="RefSeq" id="WP_336543089.1">
    <property type="nucleotide sequence ID" value="NZ_JBBAYL010000007.1"/>
</dbReference>
<evidence type="ECO:0000259" key="2">
    <source>
        <dbReference type="PROSITE" id="PS50043"/>
    </source>
</evidence>